<name>A0A6N2B015_SOLCI</name>
<feature type="signal peptide" evidence="1">
    <location>
        <begin position="1"/>
        <end position="17"/>
    </location>
</feature>
<organism evidence="2">
    <name type="scientific">Solanum chilense</name>
    <name type="common">Tomato</name>
    <name type="synonym">Lycopersicon chilense</name>
    <dbReference type="NCBI Taxonomy" id="4083"/>
    <lineage>
        <taxon>Eukaryota</taxon>
        <taxon>Viridiplantae</taxon>
        <taxon>Streptophyta</taxon>
        <taxon>Embryophyta</taxon>
        <taxon>Tracheophyta</taxon>
        <taxon>Spermatophyta</taxon>
        <taxon>Magnoliopsida</taxon>
        <taxon>eudicotyledons</taxon>
        <taxon>Gunneridae</taxon>
        <taxon>Pentapetalae</taxon>
        <taxon>asterids</taxon>
        <taxon>lamiids</taxon>
        <taxon>Solanales</taxon>
        <taxon>Solanaceae</taxon>
        <taxon>Solanoideae</taxon>
        <taxon>Solaneae</taxon>
        <taxon>Solanum</taxon>
        <taxon>Solanum subgen. Lycopersicon</taxon>
    </lineage>
</organism>
<evidence type="ECO:0000256" key="1">
    <source>
        <dbReference type="SAM" id="SignalP"/>
    </source>
</evidence>
<sequence length="260" mass="29972">TLVYLLRILQKLLLCYCVCNISKEDQMAANNDLITRFPFLQLVIGRTCMICLENFNLRDYSENGTKRAITFIQGCHGHPAHMRCFLDWIIHAEQEYDVAYQHLIDTVVLPNNMSGQEAANLFQERLSNLRHVNPICSTCATPLVVNEYIHLTAMAPPPPHLIPSAQHLPLAPYDIPLELHVTLPNYRSGCCNYPHLPREWFVITQPCRHTLHTRCYLNLLMGNMSWRNVRRLLNPDNIVRCPTCDVVVEEVHPNCVRAYD</sequence>
<evidence type="ECO:0000313" key="2">
    <source>
        <dbReference type="EMBL" id="TMW87244.1"/>
    </source>
</evidence>
<reference evidence="2" key="1">
    <citation type="submission" date="2019-05" db="EMBL/GenBank/DDBJ databases">
        <title>The de novo reference genome and transcriptome assemblies of the wild tomato species Solanum chilense.</title>
        <authorList>
            <person name="Stam R."/>
            <person name="Nosenko T."/>
            <person name="Hoerger A.C."/>
            <person name="Stephan W."/>
            <person name="Seidel M.A."/>
            <person name="Kuhn J.M.M."/>
            <person name="Haberer G."/>
            <person name="Tellier A."/>
        </authorList>
    </citation>
    <scope>NUCLEOTIDE SEQUENCE</scope>
    <source>
        <tissue evidence="2">Mature leaves</tissue>
    </source>
</reference>
<proteinExistence type="predicted"/>
<feature type="chain" id="PRO_5027115035" description="RING-type domain-containing protein" evidence="1">
    <location>
        <begin position="18"/>
        <end position="260"/>
    </location>
</feature>
<dbReference type="AlphaFoldDB" id="A0A6N2B015"/>
<keyword evidence="1" id="KW-0732">Signal</keyword>
<feature type="non-terminal residue" evidence="2">
    <location>
        <position position="1"/>
    </location>
</feature>
<evidence type="ECO:0008006" key="3">
    <source>
        <dbReference type="Google" id="ProtNLM"/>
    </source>
</evidence>
<protein>
    <recommendedName>
        <fullName evidence="3">RING-type domain-containing protein</fullName>
    </recommendedName>
</protein>
<comment type="caution">
    <text evidence="2">The sequence shown here is derived from an EMBL/GenBank/DDBJ whole genome shotgun (WGS) entry which is preliminary data.</text>
</comment>
<dbReference type="EMBL" id="RXGB01005833">
    <property type="protein sequence ID" value="TMW87244.1"/>
    <property type="molecule type" value="Genomic_DNA"/>
</dbReference>
<gene>
    <name evidence="2" type="ORF">EJD97_020229</name>
</gene>
<accession>A0A6N2B015</accession>